<dbReference type="AlphaFoldDB" id="A0AAV5TCD6"/>
<feature type="transmembrane region" description="Helical" evidence="5">
    <location>
        <begin position="243"/>
        <end position="266"/>
    </location>
</feature>
<feature type="transmembrane region" description="Helical" evidence="5">
    <location>
        <begin position="169"/>
        <end position="189"/>
    </location>
</feature>
<protein>
    <recommendedName>
        <fullName evidence="6">G-protein coupled receptors family 1 profile domain-containing protein</fullName>
    </recommendedName>
</protein>
<dbReference type="Proteomes" id="UP001432027">
    <property type="component" value="Unassembled WGS sequence"/>
</dbReference>
<dbReference type="PANTHER" id="PTHR23360:SF5">
    <property type="entry name" value="G-PROTEIN COUPLED RECEPTORS FAMILY 1 PROFILE DOMAIN-CONTAINING PROTEIN"/>
    <property type="match status" value="1"/>
</dbReference>
<evidence type="ECO:0000256" key="4">
    <source>
        <dbReference type="ARBA" id="ARBA00023136"/>
    </source>
</evidence>
<evidence type="ECO:0000313" key="7">
    <source>
        <dbReference type="EMBL" id="GMS93230.1"/>
    </source>
</evidence>
<reference evidence="7" key="1">
    <citation type="submission" date="2023-10" db="EMBL/GenBank/DDBJ databases">
        <title>Genome assembly of Pristionchus species.</title>
        <authorList>
            <person name="Yoshida K."/>
            <person name="Sommer R.J."/>
        </authorList>
    </citation>
    <scope>NUCLEOTIDE SEQUENCE</scope>
    <source>
        <strain evidence="7">RS0144</strain>
    </source>
</reference>
<comment type="caution">
    <text evidence="7">The sequence shown here is derived from an EMBL/GenBank/DDBJ whole genome shotgun (WGS) entry which is preliminary data.</text>
</comment>
<dbReference type="Gene3D" id="1.20.1070.10">
    <property type="entry name" value="Rhodopsin 7-helix transmembrane proteins"/>
    <property type="match status" value="1"/>
</dbReference>
<feature type="transmembrane region" description="Helical" evidence="5">
    <location>
        <begin position="126"/>
        <end position="144"/>
    </location>
</feature>
<evidence type="ECO:0000256" key="3">
    <source>
        <dbReference type="ARBA" id="ARBA00022989"/>
    </source>
</evidence>
<feature type="transmembrane region" description="Helical" evidence="5">
    <location>
        <begin position="50"/>
        <end position="73"/>
    </location>
</feature>
<accession>A0AAV5TCD6</accession>
<feature type="transmembrane region" description="Helical" evidence="5">
    <location>
        <begin position="12"/>
        <end position="38"/>
    </location>
</feature>
<dbReference type="Pfam" id="PF10320">
    <property type="entry name" value="7TM_GPCR_Srsx"/>
    <property type="match status" value="1"/>
</dbReference>
<dbReference type="GO" id="GO:0016020">
    <property type="term" value="C:membrane"/>
    <property type="evidence" value="ECO:0007669"/>
    <property type="project" value="UniProtKB-SubCell"/>
</dbReference>
<evidence type="ECO:0000313" key="8">
    <source>
        <dbReference type="Proteomes" id="UP001432027"/>
    </source>
</evidence>
<dbReference type="InterPro" id="IPR047130">
    <property type="entry name" value="7TM_GPCR_Srsx_nematod"/>
</dbReference>
<organism evidence="7 8">
    <name type="scientific">Pristionchus entomophagus</name>
    <dbReference type="NCBI Taxonomy" id="358040"/>
    <lineage>
        <taxon>Eukaryota</taxon>
        <taxon>Metazoa</taxon>
        <taxon>Ecdysozoa</taxon>
        <taxon>Nematoda</taxon>
        <taxon>Chromadorea</taxon>
        <taxon>Rhabditida</taxon>
        <taxon>Rhabditina</taxon>
        <taxon>Diplogasteromorpha</taxon>
        <taxon>Diplogasteroidea</taxon>
        <taxon>Neodiplogasteridae</taxon>
        <taxon>Pristionchus</taxon>
    </lineage>
</organism>
<proteinExistence type="predicted"/>
<dbReference type="InterPro" id="IPR000276">
    <property type="entry name" value="GPCR_Rhodpsn"/>
</dbReference>
<evidence type="ECO:0000256" key="2">
    <source>
        <dbReference type="ARBA" id="ARBA00022692"/>
    </source>
</evidence>
<keyword evidence="2 5" id="KW-0812">Transmembrane</keyword>
<comment type="subcellular location">
    <subcellularLocation>
        <location evidence="1">Membrane</location>
    </subcellularLocation>
</comment>
<dbReference type="SUPFAM" id="SSF81321">
    <property type="entry name" value="Family A G protein-coupled receptor-like"/>
    <property type="match status" value="1"/>
</dbReference>
<dbReference type="InterPro" id="IPR017452">
    <property type="entry name" value="GPCR_Rhodpsn_7TM"/>
</dbReference>
<keyword evidence="8" id="KW-1185">Reference proteome</keyword>
<feature type="non-terminal residue" evidence="7">
    <location>
        <position position="1"/>
    </location>
</feature>
<sequence length="290" mass="31948">KSSMDMELYPATYWLVGYFGTAFVLGTVTNAAVAFASYQDSRLRNSCNILIALASIADCLHLSGQIVLVYAFATGNLLMSVYTCVWIEFLPMVGFNSGCAFTVAIGIDRLFACFSPIAYGQKSPGLYIGCHLTGVFLYLCFHFHNVYTHLYPTELICMVPSNYLGEAKGVWWIVSLGCCILSVVVYAVVGIRIKTSNMRGHEMRLFKSLAVILVTVIGGYVGTFATANILIANIKEVDFKMGVLMDLIIGIPVNASLCTNYLVYYATSSEYRRVFRIQLAFLTGRSTSVK</sequence>
<dbReference type="SMART" id="SM01381">
    <property type="entry name" value="7TM_GPCR_Srsx"/>
    <property type="match status" value="1"/>
</dbReference>
<name>A0AAV5TCD6_9BILA</name>
<dbReference type="InterPro" id="IPR019424">
    <property type="entry name" value="7TM_GPCR_Srsx"/>
</dbReference>
<evidence type="ECO:0000259" key="6">
    <source>
        <dbReference type="PROSITE" id="PS50262"/>
    </source>
</evidence>
<feature type="non-terminal residue" evidence="7">
    <location>
        <position position="290"/>
    </location>
</feature>
<gene>
    <name evidence="7" type="ORF">PENTCL1PPCAC_15405</name>
</gene>
<dbReference type="GO" id="GO:0004930">
    <property type="term" value="F:G protein-coupled receptor activity"/>
    <property type="evidence" value="ECO:0007669"/>
    <property type="project" value="InterPro"/>
</dbReference>
<keyword evidence="4 5" id="KW-0472">Membrane</keyword>
<dbReference type="PANTHER" id="PTHR23360">
    <property type="entry name" value="G-PROTEIN COUPLED RECEPTORS FAMILY 1 PROFILE DOMAIN-CONTAINING PROTEIN-RELATED"/>
    <property type="match status" value="1"/>
</dbReference>
<feature type="transmembrane region" description="Helical" evidence="5">
    <location>
        <begin position="209"/>
        <end position="231"/>
    </location>
</feature>
<dbReference type="PROSITE" id="PS50262">
    <property type="entry name" value="G_PROTEIN_RECEP_F1_2"/>
    <property type="match status" value="1"/>
</dbReference>
<keyword evidence="3 5" id="KW-1133">Transmembrane helix</keyword>
<evidence type="ECO:0000256" key="1">
    <source>
        <dbReference type="ARBA" id="ARBA00004370"/>
    </source>
</evidence>
<feature type="domain" description="G-protein coupled receptors family 1 profile" evidence="6">
    <location>
        <begin position="29"/>
        <end position="119"/>
    </location>
</feature>
<evidence type="ECO:0000256" key="5">
    <source>
        <dbReference type="SAM" id="Phobius"/>
    </source>
</evidence>
<feature type="transmembrane region" description="Helical" evidence="5">
    <location>
        <begin position="93"/>
        <end position="114"/>
    </location>
</feature>
<dbReference type="EMBL" id="BTSX01000004">
    <property type="protein sequence ID" value="GMS93230.1"/>
    <property type="molecule type" value="Genomic_DNA"/>
</dbReference>